<feature type="domain" description="Methyltransferase" evidence="7">
    <location>
        <begin position="212"/>
        <end position="326"/>
    </location>
</feature>
<evidence type="ECO:0000313" key="9">
    <source>
        <dbReference type="Proteomes" id="UP000002630"/>
    </source>
</evidence>
<dbReference type="PROSITE" id="PS51581">
    <property type="entry name" value="SAM_GTMT"/>
    <property type="match status" value="1"/>
</dbReference>
<dbReference type="Pfam" id="PF13847">
    <property type="entry name" value="Methyltransf_31"/>
    <property type="match status" value="1"/>
</dbReference>
<dbReference type="CDD" id="cd02440">
    <property type="entry name" value="AdoMet_MTases"/>
    <property type="match status" value="1"/>
</dbReference>
<dbReference type="Proteomes" id="UP000002630">
    <property type="component" value="Unassembled WGS sequence"/>
</dbReference>
<dbReference type="OrthoDB" id="8300214at2759"/>
<dbReference type="PANTHER" id="PTHR44068">
    <property type="entry name" value="ZGC:194242"/>
    <property type="match status" value="1"/>
</dbReference>
<dbReference type="EMBL" id="FN649760">
    <property type="protein sequence ID" value="CBJ31646.1"/>
    <property type="molecule type" value="Genomic_DNA"/>
</dbReference>
<reference evidence="8 9" key="1">
    <citation type="journal article" date="2010" name="Nature">
        <title>The Ectocarpus genome and the independent evolution of multicellularity in brown algae.</title>
        <authorList>
            <person name="Cock J.M."/>
            <person name="Sterck L."/>
            <person name="Rouze P."/>
            <person name="Scornet D."/>
            <person name="Allen A.E."/>
            <person name="Amoutzias G."/>
            <person name="Anthouard V."/>
            <person name="Artiguenave F."/>
            <person name="Aury J.M."/>
            <person name="Badger J.H."/>
            <person name="Beszteri B."/>
            <person name="Billiau K."/>
            <person name="Bonnet E."/>
            <person name="Bothwell J.H."/>
            <person name="Bowler C."/>
            <person name="Boyen C."/>
            <person name="Brownlee C."/>
            <person name="Carrano C.J."/>
            <person name="Charrier B."/>
            <person name="Cho G.Y."/>
            <person name="Coelho S.M."/>
            <person name="Collen J."/>
            <person name="Corre E."/>
            <person name="Da Silva C."/>
            <person name="Delage L."/>
            <person name="Delaroque N."/>
            <person name="Dittami S.M."/>
            <person name="Doulbeau S."/>
            <person name="Elias M."/>
            <person name="Farnham G."/>
            <person name="Gachon C.M."/>
            <person name="Gschloessl B."/>
            <person name="Heesch S."/>
            <person name="Jabbari K."/>
            <person name="Jubin C."/>
            <person name="Kawai H."/>
            <person name="Kimura K."/>
            <person name="Kloareg B."/>
            <person name="Kupper F.C."/>
            <person name="Lang D."/>
            <person name="Le Bail A."/>
            <person name="Leblanc C."/>
            <person name="Lerouge P."/>
            <person name="Lohr M."/>
            <person name="Lopez P.J."/>
            <person name="Martens C."/>
            <person name="Maumus F."/>
            <person name="Michel G."/>
            <person name="Miranda-Saavedra D."/>
            <person name="Morales J."/>
            <person name="Moreau H."/>
            <person name="Motomura T."/>
            <person name="Nagasato C."/>
            <person name="Napoli C.A."/>
            <person name="Nelson D.R."/>
            <person name="Nyvall-Collen P."/>
            <person name="Peters A.F."/>
            <person name="Pommier C."/>
            <person name="Potin P."/>
            <person name="Poulain J."/>
            <person name="Quesneville H."/>
            <person name="Read B."/>
            <person name="Rensing S.A."/>
            <person name="Ritter A."/>
            <person name="Rousvoal S."/>
            <person name="Samanta M."/>
            <person name="Samson G."/>
            <person name="Schroeder D.C."/>
            <person name="Segurens B."/>
            <person name="Strittmatter M."/>
            <person name="Tonon T."/>
            <person name="Tregear J.W."/>
            <person name="Valentin K."/>
            <person name="von Dassow P."/>
            <person name="Yamagishi T."/>
            <person name="Van de Peer Y."/>
            <person name="Wincker P."/>
        </authorList>
    </citation>
    <scope>NUCLEOTIDE SEQUENCE [LARGE SCALE GENOMIC DNA]</scope>
    <source>
        <strain evidence="9">Ec32 / CCAP1310/4</strain>
    </source>
</reference>
<dbReference type="GO" id="GO:0008168">
    <property type="term" value="F:methyltransferase activity"/>
    <property type="evidence" value="ECO:0007669"/>
    <property type="project" value="UniProtKB-KW"/>
</dbReference>
<evidence type="ECO:0000256" key="4">
    <source>
        <dbReference type="PROSITE-ProRule" id="PRU00914"/>
    </source>
</evidence>
<feature type="compositionally biased region" description="Pro residues" evidence="5">
    <location>
        <begin position="437"/>
        <end position="461"/>
    </location>
</feature>
<evidence type="ECO:0000256" key="3">
    <source>
        <dbReference type="ARBA" id="ARBA00022691"/>
    </source>
</evidence>
<evidence type="ECO:0000313" key="8">
    <source>
        <dbReference type="EMBL" id="CBJ31646.1"/>
    </source>
</evidence>
<organism evidence="8 9">
    <name type="scientific">Ectocarpus siliculosus</name>
    <name type="common">Brown alga</name>
    <name type="synonym">Conferva siliculosa</name>
    <dbReference type="NCBI Taxonomy" id="2880"/>
    <lineage>
        <taxon>Eukaryota</taxon>
        <taxon>Sar</taxon>
        <taxon>Stramenopiles</taxon>
        <taxon>Ochrophyta</taxon>
        <taxon>PX clade</taxon>
        <taxon>Phaeophyceae</taxon>
        <taxon>Ectocarpales</taxon>
        <taxon>Ectocarpaceae</taxon>
        <taxon>Ectocarpus</taxon>
    </lineage>
</organism>
<dbReference type="eggNOG" id="KOG1269">
    <property type="taxonomic scope" value="Eukaryota"/>
</dbReference>
<feature type="chain" id="PRO_5003095959" evidence="6">
    <location>
        <begin position="20"/>
        <end position="461"/>
    </location>
</feature>
<dbReference type="FunFam" id="3.40.50.150:FF:000669">
    <property type="entry name" value="Cyanobacterial-type MPBQ/MSBQ methyltransferase"/>
    <property type="match status" value="1"/>
</dbReference>
<keyword evidence="6" id="KW-0732">Signal</keyword>
<dbReference type="InterPro" id="IPR050447">
    <property type="entry name" value="Erg6_SMT_methyltransf"/>
</dbReference>
<dbReference type="SUPFAM" id="SSF53335">
    <property type="entry name" value="S-adenosyl-L-methionine-dependent methyltransferases"/>
    <property type="match status" value="1"/>
</dbReference>
<dbReference type="STRING" id="2880.D7FUJ0"/>
<feature type="signal peptide" evidence="6">
    <location>
        <begin position="1"/>
        <end position="19"/>
    </location>
</feature>
<keyword evidence="2 4" id="KW-0808">Transferase</keyword>
<dbReference type="InterPro" id="IPR025774">
    <property type="entry name" value="PiNMT-like"/>
</dbReference>
<evidence type="ECO:0000256" key="6">
    <source>
        <dbReference type="SAM" id="SignalP"/>
    </source>
</evidence>
<dbReference type="AlphaFoldDB" id="D7FUJ0"/>
<protein>
    <submittedName>
        <fullName evidence="8">MPBQ/MSBQ transferase</fullName>
    </submittedName>
</protein>
<keyword evidence="3 4" id="KW-0949">S-adenosyl-L-methionine</keyword>
<sequence length="461" mass="49928">MMARTALISCLLLVDHADAFVVPAAPGRTSFRHHRTAGGSNGPAAAAVGLRPAYAAAVAAGVEGAAAERLASSYASTRSTARMGVVGAGVGRAVGRGLAAAAFATGGFLTRRTAVVGAAVAAVGLLGAVAIKVLDTPSRPYDADANTVGNEYDAWTEDGILESYWGEHIHLGYYNEEERKKGAFRKDFIQAKYDFIDEMAKWGGVVAGPETSPKKVLDVGCGVGGTSRYLAKKLGPETSVTGITLSPKQVERATQLAEEQGVPNAKFQVTNALDMTFEDESFDLVWACESGEHMPDKGKYIEEMTRVLKPGGQLVVATWCQRDNSTMSFTPEEERKLDFLYSEWTHPHFISINDYAKLMEGTGQLEQVETDDWAEQTTPTWRLSIWVGVVNPWPWLRVPRSYYKTVRDAWCIERMHQAFKKGLMQYGMIKSVKKKAAPPPPPPPPPSPEGPTTPPTPVIVP</sequence>
<evidence type="ECO:0000256" key="2">
    <source>
        <dbReference type="ARBA" id="ARBA00022679"/>
    </source>
</evidence>
<feature type="region of interest" description="Disordered" evidence="5">
    <location>
        <begin position="432"/>
        <end position="461"/>
    </location>
</feature>
<accession>D7FUJ0</accession>
<gene>
    <name evidence="8" type="ORF">Esi_0270_0029</name>
</gene>
<evidence type="ECO:0000256" key="5">
    <source>
        <dbReference type="SAM" id="MobiDB-lite"/>
    </source>
</evidence>
<feature type="region of interest" description="SAM motif I" evidence="4">
    <location>
        <begin position="216"/>
        <end position="225"/>
    </location>
</feature>
<dbReference type="PANTHER" id="PTHR44068:SF11">
    <property type="entry name" value="GERANYL DIPHOSPHATE 2-C-METHYLTRANSFERASE"/>
    <property type="match status" value="1"/>
</dbReference>
<name>D7FUJ0_ECTSI</name>
<proteinExistence type="inferred from homology"/>
<dbReference type="GO" id="GO:0032259">
    <property type="term" value="P:methylation"/>
    <property type="evidence" value="ECO:0007669"/>
    <property type="project" value="UniProtKB-UniRule"/>
</dbReference>
<dbReference type="InterPro" id="IPR029063">
    <property type="entry name" value="SAM-dependent_MTases_sf"/>
</dbReference>
<keyword evidence="9" id="KW-1185">Reference proteome</keyword>
<feature type="region of interest" description="SAM motif III" evidence="4">
    <location>
        <begin position="307"/>
        <end position="316"/>
    </location>
</feature>
<dbReference type="InterPro" id="IPR025714">
    <property type="entry name" value="Methyltranfer_dom"/>
</dbReference>
<evidence type="ECO:0000259" key="7">
    <source>
        <dbReference type="Pfam" id="PF13847"/>
    </source>
</evidence>
<keyword evidence="1 4" id="KW-0489">Methyltransferase</keyword>
<comment type="similarity">
    <text evidence="4">Belongs to the class I-like SAM-binding methyltransferase superfamily. gTMT family.</text>
</comment>
<dbReference type="InParanoid" id="D7FUJ0"/>
<feature type="region of interest" description="SAM motif II" evidence="4">
    <location>
        <begin position="280"/>
        <end position="288"/>
    </location>
</feature>
<evidence type="ECO:0000256" key="1">
    <source>
        <dbReference type="ARBA" id="ARBA00022603"/>
    </source>
</evidence>
<dbReference type="Gene3D" id="3.40.50.150">
    <property type="entry name" value="Vaccinia Virus protein VP39"/>
    <property type="match status" value="1"/>
</dbReference>